<evidence type="ECO:0000256" key="1">
    <source>
        <dbReference type="ARBA" id="ARBA00004651"/>
    </source>
</evidence>
<dbReference type="InterPro" id="IPR000522">
    <property type="entry name" value="ABC_transptr_permease_BtuC"/>
</dbReference>
<dbReference type="SUPFAM" id="SSF81345">
    <property type="entry name" value="ABC transporter involved in vitamin B12 uptake, BtuC"/>
    <property type="match status" value="1"/>
</dbReference>
<keyword evidence="3" id="KW-0813">Transport</keyword>
<dbReference type="AlphaFoldDB" id="A0A7W8VDJ0"/>
<keyword evidence="10" id="KW-1185">Reference proteome</keyword>
<feature type="transmembrane region" description="Helical" evidence="8">
    <location>
        <begin position="271"/>
        <end position="295"/>
    </location>
</feature>
<evidence type="ECO:0000256" key="7">
    <source>
        <dbReference type="ARBA" id="ARBA00023136"/>
    </source>
</evidence>
<gene>
    <name evidence="9" type="ORF">HDA36_002184</name>
</gene>
<feature type="transmembrane region" description="Helical" evidence="8">
    <location>
        <begin position="34"/>
        <end position="54"/>
    </location>
</feature>
<evidence type="ECO:0000256" key="2">
    <source>
        <dbReference type="ARBA" id="ARBA00007935"/>
    </source>
</evidence>
<feature type="transmembrane region" description="Helical" evidence="8">
    <location>
        <begin position="182"/>
        <end position="201"/>
    </location>
</feature>
<feature type="transmembrane region" description="Helical" evidence="8">
    <location>
        <begin position="151"/>
        <end position="173"/>
    </location>
</feature>
<dbReference type="PANTHER" id="PTHR30472">
    <property type="entry name" value="FERRIC ENTEROBACTIN TRANSPORT SYSTEM PERMEASE PROTEIN"/>
    <property type="match status" value="1"/>
</dbReference>
<dbReference type="PANTHER" id="PTHR30472:SF24">
    <property type="entry name" value="FERRIC ENTEROBACTIN TRANSPORT SYSTEM PERMEASE PROTEIN FEPG"/>
    <property type="match status" value="1"/>
</dbReference>
<organism evidence="9 10">
    <name type="scientific">Nocardiopsis composta</name>
    <dbReference type="NCBI Taxonomy" id="157465"/>
    <lineage>
        <taxon>Bacteria</taxon>
        <taxon>Bacillati</taxon>
        <taxon>Actinomycetota</taxon>
        <taxon>Actinomycetes</taxon>
        <taxon>Streptosporangiales</taxon>
        <taxon>Nocardiopsidaceae</taxon>
        <taxon>Nocardiopsis</taxon>
    </lineage>
</organism>
<reference evidence="9 10" key="1">
    <citation type="submission" date="2020-08" db="EMBL/GenBank/DDBJ databases">
        <title>Sequencing the genomes of 1000 actinobacteria strains.</title>
        <authorList>
            <person name="Klenk H.-P."/>
        </authorList>
    </citation>
    <scope>NUCLEOTIDE SEQUENCE [LARGE SCALE GENOMIC DNA]</scope>
    <source>
        <strain evidence="9 10">DSM 44551</strain>
    </source>
</reference>
<dbReference type="Gene3D" id="1.10.3470.10">
    <property type="entry name" value="ABC transporter involved in vitamin B12 uptake, BtuC"/>
    <property type="match status" value="1"/>
</dbReference>
<dbReference type="InterPro" id="IPR037294">
    <property type="entry name" value="ABC_BtuC-like"/>
</dbReference>
<evidence type="ECO:0000313" key="10">
    <source>
        <dbReference type="Proteomes" id="UP000572635"/>
    </source>
</evidence>
<dbReference type="GO" id="GO:0022857">
    <property type="term" value="F:transmembrane transporter activity"/>
    <property type="evidence" value="ECO:0007669"/>
    <property type="project" value="InterPro"/>
</dbReference>
<comment type="caution">
    <text evidence="9">The sequence shown here is derived from an EMBL/GenBank/DDBJ whole genome shotgun (WGS) entry which is preliminary data.</text>
</comment>
<comment type="similarity">
    <text evidence="2">Belongs to the binding-protein-dependent transport system permease family. FecCD subfamily.</text>
</comment>
<evidence type="ECO:0000256" key="5">
    <source>
        <dbReference type="ARBA" id="ARBA00022692"/>
    </source>
</evidence>
<proteinExistence type="inferred from homology"/>
<keyword evidence="7 8" id="KW-0472">Membrane</keyword>
<evidence type="ECO:0000256" key="6">
    <source>
        <dbReference type="ARBA" id="ARBA00022989"/>
    </source>
</evidence>
<evidence type="ECO:0000256" key="3">
    <source>
        <dbReference type="ARBA" id="ARBA00022448"/>
    </source>
</evidence>
<dbReference type="CDD" id="cd06550">
    <property type="entry name" value="TM_ABC_iron-siderophores_like"/>
    <property type="match status" value="1"/>
</dbReference>
<dbReference type="Pfam" id="PF01032">
    <property type="entry name" value="FecCD"/>
    <property type="match status" value="1"/>
</dbReference>
<name>A0A7W8VDJ0_9ACTN</name>
<feature type="transmembrane region" description="Helical" evidence="8">
    <location>
        <begin position="339"/>
        <end position="358"/>
    </location>
</feature>
<comment type="subcellular location">
    <subcellularLocation>
        <location evidence="1">Cell membrane</location>
        <topology evidence="1">Multi-pass membrane protein</topology>
    </subcellularLocation>
</comment>
<keyword evidence="4" id="KW-1003">Cell membrane</keyword>
<evidence type="ECO:0000256" key="8">
    <source>
        <dbReference type="SAM" id="Phobius"/>
    </source>
</evidence>
<accession>A0A7W8VDJ0</accession>
<sequence length="366" mass="36708">MTLRSAAPEGGDYAPPGRRVLRLGPASWAWRPRAAAVCLLAAVLLLALFARALVAFDDYPMGIAEAVRVLLGGGEGGQHFIVFELRMPRALTGALVGAALGLSGALLQGIARNPLASPDTLGIGWGASVGAVAVIVVGGSAGGVSGAAAQFGVPAGAVAGGLAAAFAVFALAWRAGVHGGRLLLTGVAVSLICANLAYWAMAWSDVQDAARAQTWVTGSLHAADWERVGAAAVALAVLLPAALIAARTVGALGLGDDTALGLGVRVDRARAGLLFCAALLVCAATAAAGPINFVALAAPQIALRLCRSPEPPVLASPLLGGALTLGADQLAAGLFPVQLPVGVFTSVLGAPFLMYLIIVRHREARL</sequence>
<feature type="transmembrane region" description="Helical" evidence="8">
    <location>
        <begin position="90"/>
        <end position="111"/>
    </location>
</feature>
<feature type="transmembrane region" description="Helical" evidence="8">
    <location>
        <begin position="123"/>
        <end position="145"/>
    </location>
</feature>
<keyword evidence="5 8" id="KW-0812">Transmembrane</keyword>
<evidence type="ECO:0000256" key="4">
    <source>
        <dbReference type="ARBA" id="ARBA00022475"/>
    </source>
</evidence>
<dbReference type="Proteomes" id="UP000572635">
    <property type="component" value="Unassembled WGS sequence"/>
</dbReference>
<dbReference type="EMBL" id="JACHDB010000001">
    <property type="protein sequence ID" value="MBB5432100.1"/>
    <property type="molecule type" value="Genomic_DNA"/>
</dbReference>
<evidence type="ECO:0000313" key="9">
    <source>
        <dbReference type="EMBL" id="MBB5432100.1"/>
    </source>
</evidence>
<dbReference type="GO" id="GO:0005886">
    <property type="term" value="C:plasma membrane"/>
    <property type="evidence" value="ECO:0007669"/>
    <property type="project" value="UniProtKB-SubCell"/>
</dbReference>
<dbReference type="GO" id="GO:0033214">
    <property type="term" value="P:siderophore-iron import into cell"/>
    <property type="evidence" value="ECO:0007669"/>
    <property type="project" value="TreeGrafter"/>
</dbReference>
<protein>
    <submittedName>
        <fullName evidence="9">Iron complex transport system permease protein</fullName>
    </submittedName>
</protein>
<feature type="transmembrane region" description="Helical" evidence="8">
    <location>
        <begin position="228"/>
        <end position="250"/>
    </location>
</feature>
<dbReference type="RefSeq" id="WP_184391712.1">
    <property type="nucleotide sequence ID" value="NZ_BAAAJD010000095.1"/>
</dbReference>
<keyword evidence="6 8" id="KW-1133">Transmembrane helix</keyword>